<proteinExistence type="predicted"/>
<protein>
    <recommendedName>
        <fullName evidence="3">DUF1573 domain-containing protein</fullName>
    </recommendedName>
</protein>
<dbReference type="InterPro" id="IPR011467">
    <property type="entry name" value="DUF1573"/>
</dbReference>
<dbReference type="AlphaFoldDB" id="A0A518GY08"/>
<dbReference type="Pfam" id="PF07610">
    <property type="entry name" value="DUF1573"/>
    <property type="match status" value="1"/>
</dbReference>
<reference evidence="1 2" key="1">
    <citation type="submission" date="2019-02" db="EMBL/GenBank/DDBJ databases">
        <title>Deep-cultivation of Planctomycetes and their phenomic and genomic characterization uncovers novel biology.</title>
        <authorList>
            <person name="Wiegand S."/>
            <person name="Jogler M."/>
            <person name="Boedeker C."/>
            <person name="Pinto D."/>
            <person name="Vollmers J."/>
            <person name="Rivas-Marin E."/>
            <person name="Kohn T."/>
            <person name="Peeters S.H."/>
            <person name="Heuer A."/>
            <person name="Rast P."/>
            <person name="Oberbeckmann S."/>
            <person name="Bunk B."/>
            <person name="Jeske O."/>
            <person name="Meyerdierks A."/>
            <person name="Storesund J.E."/>
            <person name="Kallscheuer N."/>
            <person name="Luecker S."/>
            <person name="Lage O.M."/>
            <person name="Pohl T."/>
            <person name="Merkel B.J."/>
            <person name="Hornburger P."/>
            <person name="Mueller R.-W."/>
            <person name="Bruemmer F."/>
            <person name="Labrenz M."/>
            <person name="Spormann A.M."/>
            <person name="Op den Camp H."/>
            <person name="Overmann J."/>
            <person name="Amann R."/>
            <person name="Jetten M.S.M."/>
            <person name="Mascher T."/>
            <person name="Medema M.H."/>
            <person name="Devos D.P."/>
            <person name="Kaster A.-K."/>
            <person name="Ovreas L."/>
            <person name="Rohde M."/>
            <person name="Galperin M.Y."/>
            <person name="Jogler C."/>
        </authorList>
    </citation>
    <scope>NUCLEOTIDE SEQUENCE [LARGE SCALE GENOMIC DNA]</scope>
    <source>
        <strain evidence="1 2">ElP</strain>
    </source>
</reference>
<dbReference type="KEGG" id="tpla:ElP_13540"/>
<evidence type="ECO:0000313" key="1">
    <source>
        <dbReference type="EMBL" id="QDV33481.1"/>
    </source>
</evidence>
<sequence>MVRWIILAVLVVAVSATVPLAVSYLPADVSGPVPASRTEESEGPPPEVVVEGEPTFNFGIMSEQDEGVETWVVRNQGEGPLRLRFVEKPCTCTGVKIGEDRASMVEGEEFVVDPGDQVEIALTWETRQKIGEFSTFARFATNDYERNPTFTLTIEGTVTPSVVVNPPRLDFPATPSDEEISLSTMVFSPTMPELAITGEPKTSRPGSLVPEIRPLTDEELQKFNEERTSQSFGPSHAHVEGEPAHDHETIPQLSAGYLLTVTLKPGMPLGRFADAVGLKTDHPLKPALEIPVSGQIVGPISAMPERVYMPGITSSRGRSTNVTLNVRNHDQTAFTVRIPESLREVLETSIDPEPTASERDLYRQYRMEVRVPKGAKPGQYRGTIVLQTDHPQAEEIKIPVDVLIRGG</sequence>
<dbReference type="EMBL" id="CP036426">
    <property type="protein sequence ID" value="QDV33481.1"/>
    <property type="molecule type" value="Genomic_DNA"/>
</dbReference>
<accession>A0A518GY08</accession>
<dbReference type="Gene3D" id="2.60.40.10">
    <property type="entry name" value="Immunoglobulins"/>
    <property type="match status" value="1"/>
</dbReference>
<evidence type="ECO:0008006" key="3">
    <source>
        <dbReference type="Google" id="ProtNLM"/>
    </source>
</evidence>
<dbReference type="PANTHER" id="PTHR37833">
    <property type="entry name" value="LIPOPROTEIN-RELATED"/>
    <property type="match status" value="1"/>
</dbReference>
<organism evidence="1 2">
    <name type="scientific">Tautonia plasticadhaerens</name>
    <dbReference type="NCBI Taxonomy" id="2527974"/>
    <lineage>
        <taxon>Bacteria</taxon>
        <taxon>Pseudomonadati</taxon>
        <taxon>Planctomycetota</taxon>
        <taxon>Planctomycetia</taxon>
        <taxon>Isosphaerales</taxon>
        <taxon>Isosphaeraceae</taxon>
        <taxon>Tautonia</taxon>
    </lineage>
</organism>
<gene>
    <name evidence="1" type="ORF">ElP_13540</name>
</gene>
<dbReference type="OrthoDB" id="215317at2"/>
<dbReference type="Proteomes" id="UP000317835">
    <property type="component" value="Chromosome"/>
</dbReference>
<name>A0A518GY08_9BACT</name>
<dbReference type="RefSeq" id="WP_145267848.1">
    <property type="nucleotide sequence ID" value="NZ_CP036426.1"/>
</dbReference>
<dbReference type="InterPro" id="IPR013783">
    <property type="entry name" value="Ig-like_fold"/>
</dbReference>
<keyword evidence="2" id="KW-1185">Reference proteome</keyword>
<evidence type="ECO:0000313" key="2">
    <source>
        <dbReference type="Proteomes" id="UP000317835"/>
    </source>
</evidence>
<dbReference type="PANTHER" id="PTHR37833:SF1">
    <property type="entry name" value="SIGNAL PEPTIDE PROTEIN"/>
    <property type="match status" value="1"/>
</dbReference>